<dbReference type="InterPro" id="IPR025325">
    <property type="entry name" value="DUF4231"/>
</dbReference>
<dbReference type="AlphaFoldDB" id="A0A7W7Q3H8"/>
<gene>
    <name evidence="2" type="ORF">FHR82_002481</name>
</gene>
<keyword evidence="3" id="KW-1185">Reference proteome</keyword>
<accession>A0A7W7Q3H8</accession>
<evidence type="ECO:0000313" key="3">
    <source>
        <dbReference type="Proteomes" id="UP000520767"/>
    </source>
</evidence>
<name>A0A7W7Q3H8_9PSEU</name>
<comment type="caution">
    <text evidence="2">The sequence shown here is derived from an EMBL/GenBank/DDBJ whole genome shotgun (WGS) entry which is preliminary data.</text>
</comment>
<feature type="region of interest" description="Disordered" evidence="1">
    <location>
        <begin position="105"/>
        <end position="189"/>
    </location>
</feature>
<protein>
    <submittedName>
        <fullName evidence="2">Uncharacterized protein</fullName>
    </submittedName>
</protein>
<evidence type="ECO:0000313" key="2">
    <source>
        <dbReference type="EMBL" id="MBB4906264.1"/>
    </source>
</evidence>
<evidence type="ECO:0000256" key="1">
    <source>
        <dbReference type="SAM" id="MobiDB-lite"/>
    </source>
</evidence>
<dbReference type="Proteomes" id="UP000520767">
    <property type="component" value="Unassembled WGS sequence"/>
</dbReference>
<dbReference type="Pfam" id="PF14015">
    <property type="entry name" value="DUF4231"/>
    <property type="match status" value="1"/>
</dbReference>
<feature type="region of interest" description="Disordered" evidence="1">
    <location>
        <begin position="17"/>
        <end position="41"/>
    </location>
</feature>
<dbReference type="EMBL" id="JACHJQ010000002">
    <property type="protein sequence ID" value="MBB4906264.1"/>
    <property type="molecule type" value="Genomic_DNA"/>
</dbReference>
<reference evidence="2 3" key="1">
    <citation type="submission" date="2020-08" db="EMBL/GenBank/DDBJ databases">
        <title>Genomic Encyclopedia of Type Strains, Phase III (KMG-III): the genomes of soil and plant-associated and newly described type strains.</title>
        <authorList>
            <person name="Whitman W."/>
        </authorList>
    </citation>
    <scope>NUCLEOTIDE SEQUENCE [LARGE SCALE GENOMIC DNA]</scope>
    <source>
        <strain evidence="2 3">CECT 8960</strain>
    </source>
</reference>
<organism evidence="2 3">
    <name type="scientific">Actinophytocola algeriensis</name>
    <dbReference type="NCBI Taxonomy" id="1768010"/>
    <lineage>
        <taxon>Bacteria</taxon>
        <taxon>Bacillati</taxon>
        <taxon>Actinomycetota</taxon>
        <taxon>Actinomycetes</taxon>
        <taxon>Pseudonocardiales</taxon>
        <taxon>Pseudonocardiaceae</taxon>
    </lineage>
</organism>
<proteinExistence type="predicted"/>
<sequence length="253" mass="27375">MGSPECVFTGGRQCQTVDQQGQSGWPRAGRGGGVCRRRGRPGHVVERRGGKTLAFLAAVAVGMAPLATNRAGPRQIRDWTRLRSVSEELKSETYTYLARVAPTRTRTPRKCCLSAPSGSPRTHPTGRPHQPTRPPPARSSRGHRHQVLHRCAGRWSDRGLLPAPSSSHESAGKPDPPDGAGLGRDSRDTGRRVRCLRIGMGIRMGCDGHHRGCRTHRACGGLPICLPGIGVLPYRQQPRSITTPPPTQPQDPS</sequence>
<feature type="compositionally biased region" description="Basic residues" evidence="1">
    <location>
        <begin position="140"/>
        <end position="152"/>
    </location>
</feature>